<evidence type="ECO:0000256" key="1">
    <source>
        <dbReference type="SAM" id="MobiDB-lite"/>
    </source>
</evidence>
<dbReference type="EMBL" id="CM007381">
    <property type="protein sequence ID" value="ONK79103.1"/>
    <property type="molecule type" value="Genomic_DNA"/>
</dbReference>
<accession>A0A5P1FMZ1</accession>
<gene>
    <name evidence="2" type="ORF">A4U43_C01F2970</name>
</gene>
<organism evidence="2 3">
    <name type="scientific">Asparagus officinalis</name>
    <name type="common">Garden asparagus</name>
    <dbReference type="NCBI Taxonomy" id="4686"/>
    <lineage>
        <taxon>Eukaryota</taxon>
        <taxon>Viridiplantae</taxon>
        <taxon>Streptophyta</taxon>
        <taxon>Embryophyta</taxon>
        <taxon>Tracheophyta</taxon>
        <taxon>Spermatophyta</taxon>
        <taxon>Magnoliopsida</taxon>
        <taxon>Liliopsida</taxon>
        <taxon>Asparagales</taxon>
        <taxon>Asparagaceae</taxon>
        <taxon>Asparagoideae</taxon>
        <taxon>Asparagus</taxon>
    </lineage>
</organism>
<sequence>MKAEGVESAAGGKGPRGKALDGGVGRAGREAKQGERRAGERETVEGGIAERERERLQKKNGRNRIGVLTTKRSRGGGSDQLEEMEAAKRRMRRRRGGDGGDEGILEKRSGGKWIEKDTGLRFNELAGRFWVRGFGFN</sequence>
<dbReference type="Gramene" id="ONK79103">
    <property type="protein sequence ID" value="ONK79103"/>
    <property type="gene ID" value="A4U43_C01F2970"/>
</dbReference>
<evidence type="ECO:0000313" key="3">
    <source>
        <dbReference type="Proteomes" id="UP000243459"/>
    </source>
</evidence>
<name>A0A5P1FMZ1_ASPOF</name>
<evidence type="ECO:0000313" key="2">
    <source>
        <dbReference type="EMBL" id="ONK79103.1"/>
    </source>
</evidence>
<feature type="region of interest" description="Disordered" evidence="1">
    <location>
        <begin position="1"/>
        <end position="108"/>
    </location>
</feature>
<protein>
    <submittedName>
        <fullName evidence="2">Uncharacterized protein</fullName>
    </submittedName>
</protein>
<proteinExistence type="predicted"/>
<keyword evidence="3" id="KW-1185">Reference proteome</keyword>
<dbReference type="AlphaFoldDB" id="A0A5P1FMZ1"/>
<reference evidence="3" key="1">
    <citation type="journal article" date="2017" name="Nat. Commun.">
        <title>The asparagus genome sheds light on the origin and evolution of a young Y chromosome.</title>
        <authorList>
            <person name="Harkess A."/>
            <person name="Zhou J."/>
            <person name="Xu C."/>
            <person name="Bowers J.E."/>
            <person name="Van der Hulst R."/>
            <person name="Ayyampalayam S."/>
            <person name="Mercati F."/>
            <person name="Riccardi P."/>
            <person name="McKain M.R."/>
            <person name="Kakrana A."/>
            <person name="Tang H."/>
            <person name="Ray J."/>
            <person name="Groenendijk J."/>
            <person name="Arikit S."/>
            <person name="Mathioni S.M."/>
            <person name="Nakano M."/>
            <person name="Shan H."/>
            <person name="Telgmann-Rauber A."/>
            <person name="Kanno A."/>
            <person name="Yue Z."/>
            <person name="Chen H."/>
            <person name="Li W."/>
            <person name="Chen Y."/>
            <person name="Xu X."/>
            <person name="Zhang Y."/>
            <person name="Luo S."/>
            <person name="Chen H."/>
            <person name="Gao J."/>
            <person name="Mao Z."/>
            <person name="Pires J.C."/>
            <person name="Luo M."/>
            <person name="Kudrna D."/>
            <person name="Wing R.A."/>
            <person name="Meyers B.C."/>
            <person name="Yi K."/>
            <person name="Kong H."/>
            <person name="Lavrijsen P."/>
            <person name="Sunseri F."/>
            <person name="Falavigna A."/>
            <person name="Ye Y."/>
            <person name="Leebens-Mack J.H."/>
            <person name="Chen G."/>
        </authorList>
    </citation>
    <scope>NUCLEOTIDE SEQUENCE [LARGE SCALE GENOMIC DNA]</scope>
    <source>
        <strain evidence="3">cv. DH0086</strain>
    </source>
</reference>
<feature type="compositionally biased region" description="Basic and acidic residues" evidence="1">
    <location>
        <begin position="27"/>
        <end position="57"/>
    </location>
</feature>
<dbReference type="Proteomes" id="UP000243459">
    <property type="component" value="Chromosome 1"/>
</dbReference>